<feature type="compositionally biased region" description="Low complexity" evidence="3">
    <location>
        <begin position="358"/>
        <end position="380"/>
    </location>
</feature>
<dbReference type="Pfam" id="PF00400">
    <property type="entry name" value="WD40"/>
    <property type="match status" value="2"/>
</dbReference>
<organism evidence="4 5">
    <name type="scientific">Daphnia galeata</name>
    <dbReference type="NCBI Taxonomy" id="27404"/>
    <lineage>
        <taxon>Eukaryota</taxon>
        <taxon>Metazoa</taxon>
        <taxon>Ecdysozoa</taxon>
        <taxon>Arthropoda</taxon>
        <taxon>Crustacea</taxon>
        <taxon>Branchiopoda</taxon>
        <taxon>Diplostraca</taxon>
        <taxon>Cladocera</taxon>
        <taxon>Anomopoda</taxon>
        <taxon>Daphniidae</taxon>
        <taxon>Daphnia</taxon>
    </lineage>
</organism>
<keyword evidence="5" id="KW-1185">Reference proteome</keyword>
<evidence type="ECO:0000313" key="4">
    <source>
        <dbReference type="EMBL" id="CAH0106037.1"/>
    </source>
</evidence>
<sequence length="630" mass="70385">MFRSILSSQFNLDTRFDLHRAVTDSQWTVRHLTKFKSLAVHSGCVNTIQWNLSGDLMLSGSDDRKLAVTRWIDGQMTLQVKALHKTNIMSAKFLPQTGDRQSVSCSGDGVIMVSDLEKEDGSTQDIFRCHQGPVYEVVTVESEPNTFLSVGEDGTARWFDLRTTKSCPTLRCKENILFICQSSLSSAAINPILPHEFAIGTSDSQVYVMDRRKLNVGSLVSPTQSIVSSMRVPSLTNHSYRTTSVQFSPEGDQVLASFSGEGVYLFDVKDSSSYLPLSIPKFELDEQFSGNVDTNSFARRRARQGNSFKRVRLRGDWSDTGPSAGISRAAPDIGQARPTIHEGFMQRMADVLRSMTSLNSPSVASPSSPFENPSEEPSFPMAEANSSLTNSNVRDDANNRDEIDLVTYESLGRAENNPDNQPENMDGVMEDGTTNYSDDRSESFPPLRNRQDSESQSFNGLSLLREPSESDKMICFQDDEDDPLGCEMLYQPNSKMKFVGHRNSRTAINEACFWGNCHVMSGSDCGHVFIWNRQTGKVVSVLQADTRVVNRVRPHPYEPILATSGIDYDIKLWTPSSDSENNINIEELVARNGRMLEETRDTITIPASYMIQMLASMTRFWQGNNRTNSD</sequence>
<dbReference type="SUPFAM" id="SSF50978">
    <property type="entry name" value="WD40 repeat-like"/>
    <property type="match status" value="1"/>
</dbReference>
<dbReference type="Proteomes" id="UP000789390">
    <property type="component" value="Unassembled WGS sequence"/>
</dbReference>
<evidence type="ECO:0000313" key="5">
    <source>
        <dbReference type="Proteomes" id="UP000789390"/>
    </source>
</evidence>
<dbReference type="GO" id="GO:0005737">
    <property type="term" value="C:cytoplasm"/>
    <property type="evidence" value="ECO:0007669"/>
    <property type="project" value="TreeGrafter"/>
</dbReference>
<dbReference type="InterPro" id="IPR001680">
    <property type="entry name" value="WD40_rpt"/>
</dbReference>
<dbReference type="EMBL" id="CAKKLH010000212">
    <property type="protein sequence ID" value="CAH0106037.1"/>
    <property type="molecule type" value="Genomic_DNA"/>
</dbReference>
<dbReference type="Gene3D" id="2.130.10.10">
    <property type="entry name" value="YVTN repeat-like/Quinoprotein amine dehydrogenase"/>
    <property type="match status" value="2"/>
</dbReference>
<keyword evidence="1" id="KW-0853">WD repeat</keyword>
<comment type="caution">
    <text evidence="4">The sequence shown here is derived from an EMBL/GenBank/DDBJ whole genome shotgun (WGS) entry which is preliminary data.</text>
</comment>
<name>A0A8J2W5F1_9CRUS</name>
<feature type="compositionally biased region" description="Basic and acidic residues" evidence="3">
    <location>
        <begin position="393"/>
        <end position="403"/>
    </location>
</feature>
<dbReference type="PANTHER" id="PTHR15574:SF39">
    <property type="entry name" value="DDB1- AND CUL4-ASSOCIATED FACTOR 6"/>
    <property type="match status" value="1"/>
</dbReference>
<evidence type="ECO:0000256" key="2">
    <source>
        <dbReference type="ARBA" id="ARBA00022737"/>
    </source>
</evidence>
<keyword evidence="2" id="KW-0677">Repeat</keyword>
<protein>
    <submittedName>
        <fullName evidence="4">Uncharacterized protein</fullName>
    </submittedName>
</protein>
<dbReference type="InterPro" id="IPR036322">
    <property type="entry name" value="WD40_repeat_dom_sf"/>
</dbReference>
<evidence type="ECO:0000256" key="3">
    <source>
        <dbReference type="SAM" id="MobiDB-lite"/>
    </source>
</evidence>
<dbReference type="InterPro" id="IPR045151">
    <property type="entry name" value="DCAF8"/>
</dbReference>
<accession>A0A8J2W5F1</accession>
<dbReference type="InterPro" id="IPR015943">
    <property type="entry name" value="WD40/YVTN_repeat-like_dom_sf"/>
</dbReference>
<dbReference type="GO" id="GO:0045944">
    <property type="term" value="P:positive regulation of transcription by RNA polymerase II"/>
    <property type="evidence" value="ECO:0007669"/>
    <property type="project" value="TreeGrafter"/>
</dbReference>
<dbReference type="SMART" id="SM00320">
    <property type="entry name" value="WD40"/>
    <property type="match status" value="7"/>
</dbReference>
<feature type="region of interest" description="Disordered" evidence="3">
    <location>
        <begin position="358"/>
        <end position="460"/>
    </location>
</feature>
<evidence type="ECO:0000256" key="1">
    <source>
        <dbReference type="ARBA" id="ARBA00022574"/>
    </source>
</evidence>
<dbReference type="PANTHER" id="PTHR15574">
    <property type="entry name" value="WD REPEAT DOMAIN-CONTAINING FAMILY"/>
    <property type="match status" value="1"/>
</dbReference>
<proteinExistence type="predicted"/>
<reference evidence="4" key="1">
    <citation type="submission" date="2021-11" db="EMBL/GenBank/DDBJ databases">
        <authorList>
            <person name="Schell T."/>
        </authorList>
    </citation>
    <scope>NUCLEOTIDE SEQUENCE</scope>
    <source>
        <strain evidence="4">M5</strain>
    </source>
</reference>
<dbReference type="AlphaFoldDB" id="A0A8J2W5F1"/>
<gene>
    <name evidence="4" type="ORF">DGAL_LOCUS9185</name>
</gene>
<dbReference type="GO" id="GO:0080008">
    <property type="term" value="C:Cul4-RING E3 ubiquitin ligase complex"/>
    <property type="evidence" value="ECO:0007669"/>
    <property type="project" value="TreeGrafter"/>
</dbReference>
<dbReference type="OrthoDB" id="4869960at2759"/>